<keyword evidence="13 21" id="KW-0472">Membrane</keyword>
<dbReference type="GO" id="GO:0005524">
    <property type="term" value="F:ATP binding"/>
    <property type="evidence" value="ECO:0007669"/>
    <property type="project" value="UniProtKB-UniRule"/>
</dbReference>
<evidence type="ECO:0000256" key="11">
    <source>
        <dbReference type="ARBA" id="ARBA00022840"/>
    </source>
</evidence>
<dbReference type="Gene3D" id="3.30.430.20">
    <property type="entry name" value="Gnk2 domain, C-X8-C-X2-C motif"/>
    <property type="match status" value="4"/>
</dbReference>
<comment type="catalytic activity">
    <reaction evidence="17">
        <text>L-threonyl-[protein] + ATP = O-phospho-L-threonyl-[protein] + ADP + H(+)</text>
        <dbReference type="Rhea" id="RHEA:46608"/>
        <dbReference type="Rhea" id="RHEA-COMP:11060"/>
        <dbReference type="Rhea" id="RHEA-COMP:11605"/>
        <dbReference type="ChEBI" id="CHEBI:15378"/>
        <dbReference type="ChEBI" id="CHEBI:30013"/>
        <dbReference type="ChEBI" id="CHEBI:30616"/>
        <dbReference type="ChEBI" id="CHEBI:61977"/>
        <dbReference type="ChEBI" id="CHEBI:456216"/>
        <dbReference type="EC" id="2.7.11.1"/>
    </reaction>
</comment>
<keyword evidence="8" id="KW-0677">Repeat</keyword>
<keyword evidence="9 19" id="KW-0547">Nucleotide-binding</keyword>
<evidence type="ECO:0000256" key="10">
    <source>
        <dbReference type="ARBA" id="ARBA00022777"/>
    </source>
</evidence>
<dbReference type="InParanoid" id="A0A061GG97"/>
<dbReference type="InterPro" id="IPR000719">
    <property type="entry name" value="Prot_kinase_dom"/>
</dbReference>
<dbReference type="PROSITE" id="PS00108">
    <property type="entry name" value="PROTEIN_KINASE_ST"/>
    <property type="match status" value="2"/>
</dbReference>
<dbReference type="Gene3D" id="3.30.200.20">
    <property type="entry name" value="Phosphorylase Kinase, domain 1"/>
    <property type="match status" value="2"/>
</dbReference>
<keyword evidence="16" id="KW-0325">Glycoprotein</keyword>
<evidence type="ECO:0000259" key="23">
    <source>
        <dbReference type="PROSITE" id="PS50011"/>
    </source>
</evidence>
<dbReference type="PROSITE" id="PS51473">
    <property type="entry name" value="GNK2"/>
    <property type="match status" value="4"/>
</dbReference>
<evidence type="ECO:0000256" key="15">
    <source>
        <dbReference type="ARBA" id="ARBA00023170"/>
    </source>
</evidence>
<dbReference type="Gene3D" id="1.10.510.10">
    <property type="entry name" value="Transferase(Phosphotransferase) domain 1"/>
    <property type="match status" value="2"/>
</dbReference>
<feature type="domain" description="Protein kinase" evidence="23">
    <location>
        <begin position="970"/>
        <end position="1246"/>
    </location>
</feature>
<dbReference type="InterPro" id="IPR038408">
    <property type="entry name" value="GNK2_sf"/>
</dbReference>
<dbReference type="FunFam" id="1.10.510.10:FF:000060">
    <property type="entry name" value="G-type lectin S-receptor-like serine/threonine-protein kinase"/>
    <property type="match status" value="1"/>
</dbReference>
<dbReference type="GO" id="GO:0007165">
    <property type="term" value="P:signal transduction"/>
    <property type="evidence" value="ECO:0000318"/>
    <property type="project" value="GO_Central"/>
</dbReference>
<keyword evidence="26" id="KW-1185">Reference proteome</keyword>
<proteinExistence type="predicted"/>
<dbReference type="CDD" id="cd14066">
    <property type="entry name" value="STKc_IRAK"/>
    <property type="match status" value="2"/>
</dbReference>
<sequence length="1288" mass="143419">MDHSRSRKTIRLLLLLLCSFLFGLHDLALADPPYAHCSNNTSNNLLNSSFQNNLNNLLSLLHSQASISKYNNTSYGNGTDRVYGQYMCLDYVPYDTCQACISAASQAIVNLCRNRTEAVVWEEYCQLRYSDINFFGRLNVADNFFQDNVINISDPVHFQSIVENKLRDLTKRAAFNSSANMYAAGGEPYTGDDTLYAMVQCTRDLSPDNCSKCLEAAIKDVSSECYASRGARLLSRSCYLRYELYAFYEGAEDSSVSTKKEGGGGRKTWMIVVLTIGSAVLVILLLASTIYCVARKKGTGKGKEKILRNQMQIHNIGDPENTDLQNQYFEGLDELRAHDSYFDLATINSATDNFSDSKLLGQGGFGPVYKGVLPDGKEVAVKRLSSFSEQGTLEFTNEVLLILKLQHKNLVRLLGFCVDQQEKLLVYEFMPNSSLDVVLFDTKKRAQLNWSRRLNIINGIARGILYLHEDSRLRIIHRDIKASNVLLDCDMNPKISDFGMARIFAGADSEANTARIVGTYGYMAPEYAMEGLYSIKSDVFSFGVLLLEIITGRRNAGFHQSKRDPSLVAYAWHLWNEGNALELMDPLLTDGCPDEFLRFIHIGLLCVEEDAFNRPSMPSVVVMLKGETVTLSQPQQPAFSVRRLGNYTANSAYERDLNGLFNEISSITKPNYGFFYSQYFGEVDALALCRGDIKLDDCTRCLNETLSQIKQNCPQNKEAIGWSGHCMIHYSSRNISGRLESSPVTCRCKAEHLLKTDELPFFEVQGKLLNDLGSRAAAGGSLLKYAAGNSSLNVSQSLFALVQCTPDLTEGECNACLTTAMAEMRDCCIETTGGMVFRPRCFLRFETYPFFDAAVAVPNPQPPPDERSPKGPYNSEETKQKKSNWIPFGASLSAILGLALFSACGFFIWERRTNIQENGENRQEAQLLDLVGGRICSEHSSETFSGQNVAKSQEFLSFQLHILHAATDHFADKNKLGEGGFGSVYKGTLPDGKEIAVKRLSGTSSQGLLELKNEVMLIAKLQHRNLVRLLGCCLEKTEKLLVYEFMPNRSLDVFLFDSSVAALLSWQKRFSVIKGIARGIMYLHEDSRLKIIHRDLKASNVLLDHEMNPKISDFGMARIFGGDQNQANTKRVVGTYGYMAPEYVMEGVFSIKSDVFSFGVLLLEIISGKRNNGYHVSERGESLLSFAWKLWSKGQGIELIDQLLVQSCVATQVLKCVQIGLLCVQKDPADRPSMTSVIVMLESETLTLPPPAEPAFFVERVVAEPTQSTSSDGISSINEITISDTLPR</sequence>
<dbReference type="eggNOG" id="ENOG502QWDY">
    <property type="taxonomic scope" value="Eukaryota"/>
</dbReference>
<evidence type="ECO:0000256" key="14">
    <source>
        <dbReference type="ARBA" id="ARBA00023157"/>
    </source>
</evidence>
<evidence type="ECO:0000256" key="19">
    <source>
        <dbReference type="PROSITE-ProRule" id="PRU10141"/>
    </source>
</evidence>
<dbReference type="InterPro" id="IPR002902">
    <property type="entry name" value="GNK2"/>
</dbReference>
<evidence type="ECO:0000256" key="16">
    <source>
        <dbReference type="ARBA" id="ARBA00023180"/>
    </source>
</evidence>
<evidence type="ECO:0000259" key="24">
    <source>
        <dbReference type="PROSITE" id="PS51473"/>
    </source>
</evidence>
<feature type="chain" id="PRO_5001599083" description="non-specific serine/threonine protein kinase" evidence="22">
    <location>
        <begin position="31"/>
        <end position="1288"/>
    </location>
</feature>
<keyword evidence="4" id="KW-0597">Phosphoprotein</keyword>
<evidence type="ECO:0000256" key="8">
    <source>
        <dbReference type="ARBA" id="ARBA00022737"/>
    </source>
</evidence>
<dbReference type="HOGENOM" id="CLU_262495_0_0_1"/>
<feature type="binding site" evidence="19">
    <location>
        <position position="998"/>
    </location>
    <ligand>
        <name>ATP</name>
        <dbReference type="ChEBI" id="CHEBI:30616"/>
    </ligand>
</feature>
<evidence type="ECO:0000256" key="5">
    <source>
        <dbReference type="ARBA" id="ARBA00022679"/>
    </source>
</evidence>
<name>A0A061GG97_THECC</name>
<dbReference type="OMA" id="SICSTHD"/>
<evidence type="ECO:0000256" key="12">
    <source>
        <dbReference type="ARBA" id="ARBA00022989"/>
    </source>
</evidence>
<dbReference type="PANTHER" id="PTHR27002:SF679">
    <property type="entry name" value="CYSTEINE-RICH RECEPTOR-LIKE PROTEIN KINASE 10 ISOFORM X1"/>
    <property type="match status" value="1"/>
</dbReference>
<comment type="subcellular location">
    <subcellularLocation>
        <location evidence="1">Membrane</location>
        <topology evidence="1">Single-pass membrane protein</topology>
    </subcellularLocation>
</comment>
<keyword evidence="3" id="KW-0723">Serine/threonine-protein kinase</keyword>
<keyword evidence="14" id="KW-1015">Disulfide bond</keyword>
<evidence type="ECO:0000313" key="26">
    <source>
        <dbReference type="Proteomes" id="UP000026915"/>
    </source>
</evidence>
<dbReference type="EMBL" id="CM001884">
    <property type="protein sequence ID" value="EOY28581.1"/>
    <property type="molecule type" value="Genomic_DNA"/>
</dbReference>
<evidence type="ECO:0000256" key="13">
    <source>
        <dbReference type="ARBA" id="ARBA00023136"/>
    </source>
</evidence>
<evidence type="ECO:0000256" key="18">
    <source>
        <dbReference type="ARBA" id="ARBA00048679"/>
    </source>
</evidence>
<dbReference type="SMART" id="SM00220">
    <property type="entry name" value="S_TKc"/>
    <property type="match status" value="2"/>
</dbReference>
<dbReference type="PROSITE" id="PS00107">
    <property type="entry name" value="PROTEIN_KINASE_ATP"/>
    <property type="match status" value="1"/>
</dbReference>
<evidence type="ECO:0000256" key="4">
    <source>
        <dbReference type="ARBA" id="ARBA00022553"/>
    </source>
</evidence>
<accession>A0A061GG97</accession>
<keyword evidence="11 19" id="KW-0067">ATP-binding</keyword>
<evidence type="ECO:0000256" key="2">
    <source>
        <dbReference type="ARBA" id="ARBA00012513"/>
    </source>
</evidence>
<feature type="transmembrane region" description="Helical" evidence="21">
    <location>
        <begin position="269"/>
        <end position="294"/>
    </location>
</feature>
<dbReference type="FunFam" id="1.10.510.10:FF:000467">
    <property type="entry name" value="Liguleless narrow1"/>
    <property type="match status" value="1"/>
</dbReference>
<evidence type="ECO:0000256" key="9">
    <source>
        <dbReference type="ARBA" id="ARBA00022741"/>
    </source>
</evidence>
<evidence type="ECO:0000256" key="1">
    <source>
        <dbReference type="ARBA" id="ARBA00004167"/>
    </source>
</evidence>
<keyword evidence="15" id="KW-0675">Receptor</keyword>
<evidence type="ECO:0000256" key="21">
    <source>
        <dbReference type="SAM" id="Phobius"/>
    </source>
</evidence>
<feature type="domain" description="Gnk2-homologous" evidence="24">
    <location>
        <begin position="32"/>
        <end position="134"/>
    </location>
</feature>
<dbReference type="SUPFAM" id="SSF56112">
    <property type="entry name" value="Protein kinase-like (PK-like)"/>
    <property type="match status" value="2"/>
</dbReference>
<gene>
    <name evidence="25" type="ORF">TCM_030134</name>
</gene>
<dbReference type="GO" id="GO:0006955">
    <property type="term" value="P:immune response"/>
    <property type="evidence" value="ECO:0000318"/>
    <property type="project" value="GO_Central"/>
</dbReference>
<feature type="domain" description="Gnk2-homologous" evidence="24">
    <location>
        <begin position="741"/>
        <end position="850"/>
    </location>
</feature>
<keyword evidence="5" id="KW-0808">Transferase</keyword>
<dbReference type="EC" id="2.7.11.1" evidence="2"/>
<comment type="catalytic activity">
    <reaction evidence="18">
        <text>L-seryl-[protein] + ATP = O-phospho-L-seryl-[protein] + ADP + H(+)</text>
        <dbReference type="Rhea" id="RHEA:17989"/>
        <dbReference type="Rhea" id="RHEA-COMP:9863"/>
        <dbReference type="Rhea" id="RHEA-COMP:11604"/>
        <dbReference type="ChEBI" id="CHEBI:15378"/>
        <dbReference type="ChEBI" id="CHEBI:29999"/>
        <dbReference type="ChEBI" id="CHEBI:30616"/>
        <dbReference type="ChEBI" id="CHEBI:83421"/>
        <dbReference type="ChEBI" id="CHEBI:456216"/>
        <dbReference type="EC" id="2.7.11.1"/>
    </reaction>
</comment>
<dbReference type="FunFam" id="3.30.200.20:FF:000142">
    <property type="entry name" value="Cysteine-rich receptor-like protein kinase 10"/>
    <property type="match status" value="2"/>
</dbReference>
<feature type="domain" description="Protein kinase" evidence="23">
    <location>
        <begin position="354"/>
        <end position="639"/>
    </location>
</feature>
<evidence type="ECO:0000256" key="3">
    <source>
        <dbReference type="ARBA" id="ARBA00022527"/>
    </source>
</evidence>
<dbReference type="Gramene" id="EOY28581">
    <property type="protein sequence ID" value="EOY28581"/>
    <property type="gene ID" value="TCM_030134"/>
</dbReference>
<evidence type="ECO:0000256" key="7">
    <source>
        <dbReference type="ARBA" id="ARBA00022729"/>
    </source>
</evidence>
<feature type="domain" description="Gnk2-homologous" evidence="24">
    <location>
        <begin position="140"/>
        <end position="247"/>
    </location>
</feature>
<dbReference type="PROSITE" id="PS50011">
    <property type="entry name" value="PROTEIN_KINASE_DOM"/>
    <property type="match status" value="2"/>
</dbReference>
<dbReference type="Proteomes" id="UP000026915">
    <property type="component" value="Chromosome 6"/>
</dbReference>
<protein>
    <recommendedName>
        <fullName evidence="2">non-specific serine/threonine protein kinase</fullName>
        <ecNumber evidence="2">2.7.11.1</ecNumber>
    </recommendedName>
</protein>
<feature type="domain" description="Gnk2-homologous" evidence="24">
    <location>
        <begin position="635"/>
        <end position="735"/>
    </location>
</feature>
<reference evidence="25 26" key="1">
    <citation type="journal article" date="2013" name="Genome Biol.">
        <title>The genome sequence of the most widely cultivated cacao type and its use to identify candidate genes regulating pod color.</title>
        <authorList>
            <person name="Motamayor J.C."/>
            <person name="Mockaitis K."/>
            <person name="Schmutz J."/>
            <person name="Haiminen N."/>
            <person name="Iii D.L."/>
            <person name="Cornejo O."/>
            <person name="Findley S.D."/>
            <person name="Zheng P."/>
            <person name="Utro F."/>
            <person name="Royaert S."/>
            <person name="Saski C."/>
            <person name="Jenkins J."/>
            <person name="Podicheti R."/>
            <person name="Zhao M."/>
            <person name="Scheffler B.E."/>
            <person name="Stack J.C."/>
            <person name="Feltus F.A."/>
            <person name="Mustiga G.M."/>
            <person name="Amores F."/>
            <person name="Phillips W."/>
            <person name="Marelli J.P."/>
            <person name="May G.D."/>
            <person name="Shapiro H."/>
            <person name="Ma J."/>
            <person name="Bustamante C.D."/>
            <person name="Schnell R.J."/>
            <person name="Main D."/>
            <person name="Gilbert D."/>
            <person name="Parida L."/>
            <person name="Kuhn D.N."/>
        </authorList>
    </citation>
    <scope>NUCLEOTIDE SEQUENCE [LARGE SCALE GENOMIC DNA]</scope>
    <source>
        <strain evidence="26">cv. Matina 1-6</strain>
    </source>
</reference>
<keyword evidence="10" id="KW-0418">Kinase</keyword>
<dbReference type="GO" id="GO:0005886">
    <property type="term" value="C:plasma membrane"/>
    <property type="evidence" value="ECO:0000318"/>
    <property type="project" value="GO_Central"/>
</dbReference>
<dbReference type="Pfam" id="PF01657">
    <property type="entry name" value="Stress-antifung"/>
    <property type="match status" value="4"/>
</dbReference>
<keyword evidence="7 22" id="KW-0732">Signal</keyword>
<dbReference type="InterPro" id="IPR017441">
    <property type="entry name" value="Protein_kinase_ATP_BS"/>
</dbReference>
<feature type="signal peptide" evidence="22">
    <location>
        <begin position="1"/>
        <end position="30"/>
    </location>
</feature>
<evidence type="ECO:0000256" key="22">
    <source>
        <dbReference type="SAM" id="SignalP"/>
    </source>
</evidence>
<evidence type="ECO:0000256" key="20">
    <source>
        <dbReference type="SAM" id="MobiDB-lite"/>
    </source>
</evidence>
<dbReference type="InterPro" id="IPR011009">
    <property type="entry name" value="Kinase-like_dom_sf"/>
</dbReference>
<evidence type="ECO:0000256" key="6">
    <source>
        <dbReference type="ARBA" id="ARBA00022692"/>
    </source>
</evidence>
<dbReference type="InterPro" id="IPR008271">
    <property type="entry name" value="Ser/Thr_kinase_AS"/>
</dbReference>
<keyword evidence="6 21" id="KW-0812">Transmembrane</keyword>
<feature type="region of interest" description="Disordered" evidence="20">
    <location>
        <begin position="856"/>
        <end position="880"/>
    </location>
</feature>
<evidence type="ECO:0000256" key="17">
    <source>
        <dbReference type="ARBA" id="ARBA00047899"/>
    </source>
</evidence>
<keyword evidence="12 21" id="KW-1133">Transmembrane helix</keyword>
<dbReference type="FunFam" id="3.30.430.20:FF:000002">
    <property type="entry name" value="Cysteine-rich receptor-like protein kinase 10"/>
    <property type="match status" value="1"/>
</dbReference>
<organism evidence="25 26">
    <name type="scientific">Theobroma cacao</name>
    <name type="common">Cacao</name>
    <name type="synonym">Cocoa</name>
    <dbReference type="NCBI Taxonomy" id="3641"/>
    <lineage>
        <taxon>Eukaryota</taxon>
        <taxon>Viridiplantae</taxon>
        <taxon>Streptophyta</taxon>
        <taxon>Embryophyta</taxon>
        <taxon>Tracheophyta</taxon>
        <taxon>Spermatophyta</taxon>
        <taxon>Magnoliopsida</taxon>
        <taxon>eudicotyledons</taxon>
        <taxon>Gunneridae</taxon>
        <taxon>Pentapetalae</taxon>
        <taxon>rosids</taxon>
        <taxon>malvids</taxon>
        <taxon>Malvales</taxon>
        <taxon>Malvaceae</taxon>
        <taxon>Byttnerioideae</taxon>
        <taxon>Theobroma</taxon>
    </lineage>
</organism>
<dbReference type="Pfam" id="PF07714">
    <property type="entry name" value="PK_Tyr_Ser-Thr"/>
    <property type="match status" value="2"/>
</dbReference>
<dbReference type="CDD" id="cd23509">
    <property type="entry name" value="Gnk2-like"/>
    <property type="match status" value="4"/>
</dbReference>
<dbReference type="InterPro" id="IPR001245">
    <property type="entry name" value="Ser-Thr/Tyr_kinase_cat_dom"/>
</dbReference>
<dbReference type="PANTHER" id="PTHR27002">
    <property type="entry name" value="RECEPTOR-LIKE SERINE/THREONINE-PROTEIN KINASE SD1-8"/>
    <property type="match status" value="1"/>
</dbReference>
<dbReference type="GO" id="GO:0004674">
    <property type="term" value="F:protein serine/threonine kinase activity"/>
    <property type="evidence" value="ECO:0000318"/>
    <property type="project" value="GO_Central"/>
</dbReference>
<evidence type="ECO:0000313" key="25">
    <source>
        <dbReference type="EMBL" id="EOY28581.1"/>
    </source>
</evidence>